<evidence type="ECO:0000313" key="17">
    <source>
        <dbReference type="Proteomes" id="UP000695562"/>
    </source>
</evidence>
<evidence type="ECO:0000256" key="2">
    <source>
        <dbReference type="ARBA" id="ARBA00005156"/>
    </source>
</evidence>
<comment type="pathway">
    <text evidence="2">Protein modification; peptidyl-diphthamide biosynthesis.</text>
</comment>
<evidence type="ECO:0000256" key="8">
    <source>
        <dbReference type="ARBA" id="ARBA00022723"/>
    </source>
</evidence>
<dbReference type="FunFam" id="3.40.50.11840:FF:000001">
    <property type="entry name" value="2-(3-amino-3-carboxypropyl)histidine synthase subunit 1"/>
    <property type="match status" value="1"/>
</dbReference>
<dbReference type="FunFam" id="3.40.50.11860:FF:000002">
    <property type="entry name" value="2-(3-amino-3-carboxypropyl)histidine synthase subunit 1"/>
    <property type="match status" value="1"/>
</dbReference>
<dbReference type="PANTHER" id="PTHR10762">
    <property type="entry name" value="DIPHTHAMIDE BIOSYNTHESIS PROTEIN"/>
    <property type="match status" value="1"/>
</dbReference>
<sequence>MSNVEENNNTVDKVENNDDDSNTTTATPTKTATGSVTLKRRFVGKKKIAAAAASGATTESTSKDIVPSEKKTTTTNGVKVFGRGLAMAAQQVPEDILNDVELNNALKVLPSNYNFEIFKTIHRLRLNQSKRVALQFPEGLLMYSCLISDILEKFAGVETIIMGDVTYGACCVDDYTARSLGADFMVHYGHSCLVPIDVSEIKMLYVFVDIQFDLKHFIDTLKFNFAVNTRMVLVSTIQFSASLQSARSTLSEHFKYVSIPQEKPLSHGEILGCTSPKITTPQADQGDEASEEIIVYLGDGRFHLESIMISNPHIKAYRYDPYAKVFSIEKYDFDEMYRMRQEAIDQARDKKKYGIILGTLGRQGSPKILEHLEELLKIKGKDYTTVLLSEIFPAKLELFSDVEVWIQIACPRLSIDWGYAFKTPLLNPYEAEVCLGGIEWQSIYPMDFYSKTGGKWTNYSK</sequence>
<evidence type="ECO:0000256" key="9">
    <source>
        <dbReference type="ARBA" id="ARBA00023004"/>
    </source>
</evidence>
<dbReference type="InterPro" id="IPR042265">
    <property type="entry name" value="DPH1/DPH2_3"/>
</dbReference>
<evidence type="ECO:0000256" key="1">
    <source>
        <dbReference type="ARBA" id="ARBA00001966"/>
    </source>
</evidence>
<dbReference type="InterPro" id="IPR042264">
    <property type="entry name" value="DPH1/DPH2_2"/>
</dbReference>
<gene>
    <name evidence="16" type="ORF">CYY_002646</name>
</gene>
<keyword evidence="6" id="KW-0808">Transferase</keyword>
<reference evidence="16" key="1">
    <citation type="submission" date="2020-01" db="EMBL/GenBank/DDBJ databases">
        <title>Development of genomics and gene disruption for Polysphondylium violaceum indicates a role for the polyketide synthase stlB in stalk morphogenesis.</title>
        <authorList>
            <person name="Narita B."/>
            <person name="Kawabe Y."/>
            <person name="Kin K."/>
            <person name="Saito T."/>
            <person name="Gibbs R."/>
            <person name="Kuspa A."/>
            <person name="Muzny D."/>
            <person name="Queller D."/>
            <person name="Richards S."/>
            <person name="Strassman J."/>
            <person name="Sucgang R."/>
            <person name="Worley K."/>
            <person name="Schaap P."/>
        </authorList>
    </citation>
    <scope>NUCLEOTIDE SEQUENCE</scope>
    <source>
        <strain evidence="16">QSvi11</strain>
    </source>
</reference>
<evidence type="ECO:0000256" key="12">
    <source>
        <dbReference type="ARBA" id="ARBA00032574"/>
    </source>
</evidence>
<dbReference type="PANTHER" id="PTHR10762:SF1">
    <property type="entry name" value="2-(3-AMINO-3-CARBOXYPROPYL)HISTIDINE SYNTHASE SUBUNIT 1"/>
    <property type="match status" value="1"/>
</dbReference>
<keyword evidence="9" id="KW-0408">Iron</keyword>
<evidence type="ECO:0000256" key="10">
    <source>
        <dbReference type="ARBA" id="ARBA00023014"/>
    </source>
</evidence>
<name>A0A8J4Q0W1_9MYCE</name>
<dbReference type="Pfam" id="PF01866">
    <property type="entry name" value="Diphthamide_syn"/>
    <property type="match status" value="1"/>
</dbReference>
<dbReference type="EMBL" id="AJWJ01000075">
    <property type="protein sequence ID" value="KAF2076032.1"/>
    <property type="molecule type" value="Genomic_DNA"/>
</dbReference>
<dbReference type="Gene3D" id="3.40.50.11840">
    <property type="entry name" value="Diphthamide synthesis DPH1/DPH2 domain 1"/>
    <property type="match status" value="1"/>
</dbReference>
<keyword evidence="10" id="KW-0411">Iron-sulfur</keyword>
<dbReference type="Gene3D" id="3.40.50.11850">
    <property type="entry name" value="Diphthamide synthesis DPH1/DPH2 domain 2"/>
    <property type="match status" value="1"/>
</dbReference>
<feature type="compositionally biased region" description="Low complexity" evidence="15">
    <location>
        <begin position="23"/>
        <end position="33"/>
    </location>
</feature>
<dbReference type="SFLD" id="SFLDG01121">
    <property type="entry name" value="Diphthamide_biosynthesis"/>
    <property type="match status" value="1"/>
</dbReference>
<dbReference type="FunFam" id="3.40.50.11850:FF:000002">
    <property type="entry name" value="2-(3-amino-3-carboxypropyl)histidine synthase subunit 1"/>
    <property type="match status" value="1"/>
</dbReference>
<keyword evidence="7" id="KW-0949">S-adenosyl-L-methionine</keyword>
<accession>A0A8J4Q0W1</accession>
<dbReference type="GO" id="GO:0090560">
    <property type="term" value="F:2-(3-amino-3-carboxypropyl)histidine synthase activity"/>
    <property type="evidence" value="ECO:0007669"/>
    <property type="project" value="UniProtKB-EC"/>
</dbReference>
<comment type="cofactor">
    <cofactor evidence="1">
        <name>[4Fe-4S] cluster</name>
        <dbReference type="ChEBI" id="CHEBI:49883"/>
    </cofactor>
</comment>
<dbReference type="UniPathway" id="UPA00559"/>
<feature type="compositionally biased region" description="Polar residues" evidence="15">
    <location>
        <begin position="1"/>
        <end position="11"/>
    </location>
</feature>
<comment type="catalytic activity">
    <reaction evidence="14">
        <text>L-histidyl-[translation elongation factor 2] + S-adenosyl-L-methionine = 2-[(3S)-amino-3-carboxypropyl]-L-histidyl-[translation elongation factor 2] + S-methyl-5'-thioadenosine + H(+)</text>
        <dbReference type="Rhea" id="RHEA:36783"/>
        <dbReference type="Rhea" id="RHEA-COMP:9748"/>
        <dbReference type="Rhea" id="RHEA-COMP:9749"/>
        <dbReference type="ChEBI" id="CHEBI:15378"/>
        <dbReference type="ChEBI" id="CHEBI:17509"/>
        <dbReference type="ChEBI" id="CHEBI:29979"/>
        <dbReference type="ChEBI" id="CHEBI:59789"/>
        <dbReference type="ChEBI" id="CHEBI:73995"/>
        <dbReference type="EC" id="2.5.1.108"/>
    </reaction>
</comment>
<evidence type="ECO:0000256" key="3">
    <source>
        <dbReference type="ARBA" id="ARBA00010173"/>
    </source>
</evidence>
<protein>
    <recommendedName>
        <fullName evidence="5">2-(3-amino-3-carboxypropyl)histidine synthase subunit 1</fullName>
        <ecNumber evidence="4">2.5.1.108</ecNumber>
    </recommendedName>
    <alternativeName>
        <fullName evidence="12">Diphthamide biosynthesis protein 1</fullName>
    </alternativeName>
    <alternativeName>
        <fullName evidence="13">Diphtheria toxin resistance protein 1</fullName>
    </alternativeName>
    <alternativeName>
        <fullName evidence="11">S-adenosyl-L-methionine:L-histidine 3-amino-3-carboxypropyltransferase 1</fullName>
    </alternativeName>
</protein>
<evidence type="ECO:0000256" key="5">
    <source>
        <dbReference type="ARBA" id="ARBA00021915"/>
    </source>
</evidence>
<evidence type="ECO:0000256" key="11">
    <source>
        <dbReference type="ARBA" id="ARBA00031690"/>
    </source>
</evidence>
<dbReference type="Gene3D" id="3.40.50.11860">
    <property type="entry name" value="Diphthamide synthesis DPH1/DPH2 domain 3"/>
    <property type="match status" value="1"/>
</dbReference>
<evidence type="ECO:0000256" key="6">
    <source>
        <dbReference type="ARBA" id="ARBA00022679"/>
    </source>
</evidence>
<dbReference type="OrthoDB" id="1649088at2759"/>
<dbReference type="NCBIfam" id="TIGR00322">
    <property type="entry name" value="diphth2_R"/>
    <property type="match status" value="1"/>
</dbReference>
<dbReference type="InterPro" id="IPR016435">
    <property type="entry name" value="DPH1/DPH2"/>
</dbReference>
<dbReference type="SFLD" id="SFLDS00032">
    <property type="entry name" value="Radical_SAM_3-amino-3-carboxyp"/>
    <property type="match status" value="1"/>
</dbReference>
<dbReference type="AlphaFoldDB" id="A0A8J4Q0W1"/>
<evidence type="ECO:0000256" key="15">
    <source>
        <dbReference type="SAM" id="MobiDB-lite"/>
    </source>
</evidence>
<feature type="region of interest" description="Disordered" evidence="15">
    <location>
        <begin position="1"/>
        <end position="35"/>
    </location>
</feature>
<evidence type="ECO:0000256" key="4">
    <source>
        <dbReference type="ARBA" id="ARBA00012221"/>
    </source>
</evidence>
<comment type="caution">
    <text evidence="16">The sequence shown here is derived from an EMBL/GenBank/DDBJ whole genome shotgun (WGS) entry which is preliminary data.</text>
</comment>
<evidence type="ECO:0000256" key="7">
    <source>
        <dbReference type="ARBA" id="ARBA00022691"/>
    </source>
</evidence>
<evidence type="ECO:0000256" key="13">
    <source>
        <dbReference type="ARBA" id="ARBA00032789"/>
    </source>
</evidence>
<evidence type="ECO:0000256" key="14">
    <source>
        <dbReference type="ARBA" id="ARBA00048403"/>
    </source>
</evidence>
<keyword evidence="8" id="KW-0479">Metal-binding</keyword>
<dbReference type="GO" id="GO:0051536">
    <property type="term" value="F:iron-sulfur cluster binding"/>
    <property type="evidence" value="ECO:0007669"/>
    <property type="project" value="UniProtKB-KW"/>
</dbReference>
<comment type="similarity">
    <text evidence="3">Belongs to the DPH1/DPH2 family. DPH1 subfamily.</text>
</comment>
<dbReference type="InterPro" id="IPR042263">
    <property type="entry name" value="DPH1/DPH2_1"/>
</dbReference>
<keyword evidence="17" id="KW-1185">Reference proteome</keyword>
<evidence type="ECO:0000313" key="16">
    <source>
        <dbReference type="EMBL" id="KAF2076032.1"/>
    </source>
</evidence>
<dbReference type="Proteomes" id="UP000695562">
    <property type="component" value="Unassembled WGS sequence"/>
</dbReference>
<dbReference type="GO" id="GO:0017183">
    <property type="term" value="P:protein histidyl modification to diphthamide"/>
    <property type="evidence" value="ECO:0007669"/>
    <property type="project" value="UniProtKB-UniPathway"/>
</dbReference>
<dbReference type="EC" id="2.5.1.108" evidence="4"/>
<proteinExistence type="inferred from homology"/>
<organism evidence="16 17">
    <name type="scientific">Polysphondylium violaceum</name>
    <dbReference type="NCBI Taxonomy" id="133409"/>
    <lineage>
        <taxon>Eukaryota</taxon>
        <taxon>Amoebozoa</taxon>
        <taxon>Evosea</taxon>
        <taxon>Eumycetozoa</taxon>
        <taxon>Dictyostelia</taxon>
        <taxon>Dictyosteliales</taxon>
        <taxon>Dictyosteliaceae</taxon>
        <taxon>Polysphondylium</taxon>
    </lineage>
</organism>
<dbReference type="GO" id="GO:0046872">
    <property type="term" value="F:metal ion binding"/>
    <property type="evidence" value="ECO:0007669"/>
    <property type="project" value="UniProtKB-KW"/>
</dbReference>